<reference evidence="1 2" key="1">
    <citation type="journal article" date="2020" name="Cell">
        <title>Large-Scale Comparative Analyses of Tick Genomes Elucidate Their Genetic Diversity and Vector Capacities.</title>
        <authorList>
            <consortium name="Tick Genome and Microbiome Consortium (TIGMIC)"/>
            <person name="Jia N."/>
            <person name="Wang J."/>
            <person name="Shi W."/>
            <person name="Du L."/>
            <person name="Sun Y."/>
            <person name="Zhan W."/>
            <person name="Jiang J.F."/>
            <person name="Wang Q."/>
            <person name="Zhang B."/>
            <person name="Ji P."/>
            <person name="Bell-Sakyi L."/>
            <person name="Cui X.M."/>
            <person name="Yuan T.T."/>
            <person name="Jiang B.G."/>
            <person name="Yang W.F."/>
            <person name="Lam T.T."/>
            <person name="Chang Q.C."/>
            <person name="Ding S.J."/>
            <person name="Wang X.J."/>
            <person name="Zhu J.G."/>
            <person name="Ruan X.D."/>
            <person name="Zhao L."/>
            <person name="Wei J.T."/>
            <person name="Ye R.Z."/>
            <person name="Que T.C."/>
            <person name="Du C.H."/>
            <person name="Zhou Y.H."/>
            <person name="Cheng J.X."/>
            <person name="Dai P.F."/>
            <person name="Guo W.B."/>
            <person name="Han X.H."/>
            <person name="Huang E.J."/>
            <person name="Li L.F."/>
            <person name="Wei W."/>
            <person name="Gao Y.C."/>
            <person name="Liu J.Z."/>
            <person name="Shao H.Z."/>
            <person name="Wang X."/>
            <person name="Wang C.C."/>
            <person name="Yang T.C."/>
            <person name="Huo Q.B."/>
            <person name="Li W."/>
            <person name="Chen H.Y."/>
            <person name="Chen S.E."/>
            <person name="Zhou L.G."/>
            <person name="Ni X.B."/>
            <person name="Tian J.H."/>
            <person name="Sheng Y."/>
            <person name="Liu T."/>
            <person name="Pan Y.S."/>
            <person name="Xia L.Y."/>
            <person name="Li J."/>
            <person name="Zhao F."/>
            <person name="Cao W.C."/>
        </authorList>
    </citation>
    <scope>NUCLEOTIDE SEQUENCE [LARGE SCALE GENOMIC DNA]</scope>
    <source>
        <strain evidence="1">Iper-2018</strain>
    </source>
</reference>
<organism evidence="1 2">
    <name type="scientific">Ixodes persulcatus</name>
    <name type="common">Taiga tick</name>
    <dbReference type="NCBI Taxonomy" id="34615"/>
    <lineage>
        <taxon>Eukaryota</taxon>
        <taxon>Metazoa</taxon>
        <taxon>Ecdysozoa</taxon>
        <taxon>Arthropoda</taxon>
        <taxon>Chelicerata</taxon>
        <taxon>Arachnida</taxon>
        <taxon>Acari</taxon>
        <taxon>Parasitiformes</taxon>
        <taxon>Ixodida</taxon>
        <taxon>Ixodoidea</taxon>
        <taxon>Ixodidae</taxon>
        <taxon>Ixodinae</taxon>
        <taxon>Ixodes</taxon>
    </lineage>
</organism>
<dbReference type="Proteomes" id="UP000805193">
    <property type="component" value="Unassembled WGS sequence"/>
</dbReference>
<sequence length="639" mass="73115">MDTNADISDIPERPSRKRKKRHKIWFLQWNCRGLHSKLAELKLRLEILREEATDVILLQEAYVKDVKVRTYNIYSQPSMLRQGEVRCTTLTLVRKSIPQVQLDTVPYCGDNREVVSVRLKLESIIVDVINVYIRPGVNENDFSWLRRTVDPSTPTVVAGDFNAMHNLWGYEIRNTRGKELKATCEALRLQLYNDKGAHTRLSQHDAEMDTSPDLTWASKNLKVRWKTLPDPMGSDHLPIRIDVPLRESPKRPVTFIKWDAFRANMDSLRDLPLDRRIVEAVNHSKTTYQVKEDTPTPDLHLTNLWASRLSALTTYRTKRTLRRKVKLNLATARAKRYTLELFRNRWRGLCNSFNERTGLRRVWRTYKGLAGKTKARNTGSNLALRLGVSEDDLVNEAGSFFFPQQSPPPGTEIYTPVLVNGEEPENAPFTLGELIEALESAKTNTAPGPDGISVTALRNLPTKDMKELLQMYNDAWDCGKIPADWKKSTVLPIPKPAKPPTSIQNLRPISLTSNLCKIFERMVQARLSWILETRDALHPMQTGFRPGLSTQDSLAMLHHDLFIKPQFKAQPRTVVAIDVKKAFDSIPHKTVIEAAQKRGIRGKLLNFIKTFLNDRSFQVVVGSTRSQWKHNNVGVPQER</sequence>
<gene>
    <name evidence="1" type="ORF">HPB47_024229</name>
</gene>
<evidence type="ECO:0000313" key="1">
    <source>
        <dbReference type="EMBL" id="KAG0428797.1"/>
    </source>
</evidence>
<accession>A0AC60Q5E4</accession>
<keyword evidence="2" id="KW-1185">Reference proteome</keyword>
<name>A0AC60Q5E4_IXOPE</name>
<dbReference type="EMBL" id="JABSTQ010009479">
    <property type="protein sequence ID" value="KAG0428797.1"/>
    <property type="molecule type" value="Genomic_DNA"/>
</dbReference>
<protein>
    <submittedName>
        <fullName evidence="1">Uncharacterized protein</fullName>
    </submittedName>
</protein>
<evidence type="ECO:0000313" key="2">
    <source>
        <dbReference type="Proteomes" id="UP000805193"/>
    </source>
</evidence>
<comment type="caution">
    <text evidence="1">The sequence shown here is derived from an EMBL/GenBank/DDBJ whole genome shotgun (WGS) entry which is preliminary data.</text>
</comment>
<proteinExistence type="predicted"/>